<name>A0A9P8LZM1_9EUKA</name>
<accession>A0A9P8LZM1</accession>
<dbReference type="RefSeq" id="XP_067767898.1">
    <property type="nucleotide sequence ID" value="XM_067904416.1"/>
</dbReference>
<sequence length="323" mass="35163">MACAYSPAGIGAKQAYRDIWPYAAAAALSPRSPFRGTCLYSTPAPISLALHQPPSPHRLAQAERGLRIPNGLVLTTHFWTAAETIGSSLPCKRSMAAPSSLRHLAQSMPLAIPMPGPARATALARVVKQAAGPSIQLRTRSPAVTSQSRNVVRSGPRKAPVSRTTEAQIPILPVGRARPGRQLRRRAQGHGSWQRCSFWAIARGHLRTSSVRQLEPPTRIFPGVRPEFAAKMPHGSLLRTCRMLNSVQSNLGKGALLGWACEAWGGHAAISHPWARVTLRHRPGRLRMRMICKFQCIQVSVKWVVDLSGGDKLARTVFLAVYS</sequence>
<dbReference type="Proteomes" id="UP000018208">
    <property type="component" value="Unassembled WGS sequence"/>
</dbReference>
<keyword evidence="3" id="KW-1185">Reference proteome</keyword>
<dbReference type="EMBL" id="AUWU02000001">
    <property type="protein sequence ID" value="KAH0577125.1"/>
    <property type="molecule type" value="Genomic_DNA"/>
</dbReference>
<dbReference type="KEGG" id="ssao:94294498"/>
<reference evidence="2 3" key="1">
    <citation type="journal article" date="2014" name="PLoS Genet.">
        <title>The Genome of Spironucleus salmonicida Highlights a Fish Pathogen Adapted to Fluctuating Environments.</title>
        <authorList>
            <person name="Xu F."/>
            <person name="Jerlstrom-Hultqvist J."/>
            <person name="Einarsson E."/>
            <person name="Astvaldsson A."/>
            <person name="Svard S.G."/>
            <person name="Andersson J.O."/>
        </authorList>
    </citation>
    <scope>NUCLEOTIDE SEQUENCE [LARGE SCALE GENOMIC DNA]</scope>
    <source>
        <strain evidence="2 3">ATCC 50377</strain>
    </source>
</reference>
<proteinExistence type="predicted"/>
<dbReference type="GeneID" id="94294498"/>
<feature type="region of interest" description="Disordered" evidence="1">
    <location>
        <begin position="134"/>
        <end position="164"/>
    </location>
</feature>
<evidence type="ECO:0000313" key="3">
    <source>
        <dbReference type="Proteomes" id="UP000018208"/>
    </source>
</evidence>
<organism evidence="2 3">
    <name type="scientific">Spironucleus salmonicida</name>
    <dbReference type="NCBI Taxonomy" id="348837"/>
    <lineage>
        <taxon>Eukaryota</taxon>
        <taxon>Metamonada</taxon>
        <taxon>Diplomonadida</taxon>
        <taxon>Hexamitidae</taxon>
        <taxon>Hexamitinae</taxon>
        <taxon>Spironucleus</taxon>
    </lineage>
</organism>
<dbReference type="AlphaFoldDB" id="A0A9P8LZM1"/>
<comment type="caution">
    <text evidence="2">The sequence shown here is derived from an EMBL/GenBank/DDBJ whole genome shotgun (WGS) entry which is preliminary data.</text>
</comment>
<gene>
    <name evidence="2" type="ORF">SS50377_20475</name>
</gene>
<feature type="compositionally biased region" description="Polar residues" evidence="1">
    <location>
        <begin position="136"/>
        <end position="151"/>
    </location>
</feature>
<evidence type="ECO:0000256" key="1">
    <source>
        <dbReference type="SAM" id="MobiDB-lite"/>
    </source>
</evidence>
<evidence type="ECO:0000313" key="2">
    <source>
        <dbReference type="EMBL" id="KAH0577125.1"/>
    </source>
</evidence>
<protein>
    <submittedName>
        <fullName evidence="2">Uncharacterized protein</fullName>
    </submittedName>
</protein>